<dbReference type="EMBL" id="MKQR01000003">
    <property type="protein sequence ID" value="OLR95292.1"/>
    <property type="molecule type" value="Genomic_DNA"/>
</dbReference>
<dbReference type="STRING" id="1193682.BJP25_07360"/>
<evidence type="ECO:0000313" key="1">
    <source>
        <dbReference type="EMBL" id="OLR95292.1"/>
    </source>
</evidence>
<dbReference type="OrthoDB" id="3694546at2"/>
<comment type="caution">
    <text evidence="1">The sequence shown here is derived from an EMBL/GenBank/DDBJ whole genome shotgun (WGS) entry which is preliminary data.</text>
</comment>
<protein>
    <recommendedName>
        <fullName evidence="3">ESX-1 secretion-associated protein</fullName>
    </recommendedName>
</protein>
<keyword evidence="2" id="KW-1185">Reference proteome</keyword>
<proteinExistence type="predicted"/>
<name>A0A1Q9LTC6_9PSEU</name>
<organism evidence="1 2">
    <name type="scientific">Actinokineospora bangkokensis</name>
    <dbReference type="NCBI Taxonomy" id="1193682"/>
    <lineage>
        <taxon>Bacteria</taxon>
        <taxon>Bacillati</taxon>
        <taxon>Actinomycetota</taxon>
        <taxon>Actinomycetes</taxon>
        <taxon>Pseudonocardiales</taxon>
        <taxon>Pseudonocardiaceae</taxon>
        <taxon>Actinokineospora</taxon>
    </lineage>
</organism>
<dbReference type="Proteomes" id="UP000186040">
    <property type="component" value="Unassembled WGS sequence"/>
</dbReference>
<accession>A0A1Q9LTC6</accession>
<evidence type="ECO:0008006" key="3">
    <source>
        <dbReference type="Google" id="ProtNLM"/>
    </source>
</evidence>
<dbReference type="RefSeq" id="WP_075973012.1">
    <property type="nucleotide sequence ID" value="NZ_MKQR01000003.1"/>
</dbReference>
<reference evidence="1 2" key="1">
    <citation type="submission" date="2016-10" db="EMBL/GenBank/DDBJ databases">
        <title>The Draft Genome Sequence of Actinokineospora bangkokensis 44EHWT reveals the biosynthetic pathway of antifungal compounds Thailandins with unusual extender unit butylmalonyl-CoA.</title>
        <authorList>
            <person name="Greule A."/>
            <person name="Intra B."/>
            <person name="Flemming S."/>
            <person name="Rommel M.G."/>
            <person name="Panbangred W."/>
            <person name="Bechthold A."/>
        </authorList>
    </citation>
    <scope>NUCLEOTIDE SEQUENCE [LARGE SCALE GENOMIC DNA]</scope>
    <source>
        <strain evidence="1 2">44EHW</strain>
    </source>
</reference>
<sequence length="108" mass="10936">MPGIDRDGGGIDMFPDLTEAAVDAIGQAGSALDAQWRGKLGEIAGLDSQLGNGPMGVAVAGQYNPSVDQITAGMDQTRDAVTQSVDLGHRCVGIYVQADQQSAGGFGG</sequence>
<evidence type="ECO:0000313" key="2">
    <source>
        <dbReference type="Proteomes" id="UP000186040"/>
    </source>
</evidence>
<gene>
    <name evidence="1" type="ORF">BJP25_07360</name>
</gene>
<dbReference type="AlphaFoldDB" id="A0A1Q9LTC6"/>